<dbReference type="InterPro" id="IPR018356">
    <property type="entry name" value="Tscrpt_reg_HTH_DeoR_CS"/>
</dbReference>
<dbReference type="SUPFAM" id="SSF100950">
    <property type="entry name" value="NagB/RpiA/CoA transferase-like"/>
    <property type="match status" value="1"/>
</dbReference>
<dbReference type="NCBIfam" id="NF040755">
    <property type="entry name" value="AgaR"/>
    <property type="match status" value="1"/>
</dbReference>
<reference evidence="5 6" key="1">
    <citation type="journal article" date="2018" name="Int. J. Syst. Evol. Microbiol.">
        <title>Zhouia spongiae sp. nov., isolated from a marine sponge.</title>
        <authorList>
            <person name="Zhuang L."/>
            <person name="Lin B."/>
            <person name="Qin F."/>
            <person name="Luo L."/>
        </authorList>
    </citation>
    <scope>NUCLEOTIDE SEQUENCE [LARGE SCALE GENOMIC DNA]</scope>
    <source>
        <strain evidence="5 6">HN-Y44</strain>
    </source>
</reference>
<dbReference type="InterPro" id="IPR014036">
    <property type="entry name" value="DeoR-like_C"/>
</dbReference>
<keyword evidence="3" id="KW-0804">Transcription</keyword>
<sequence length="263" mass="29649">MKENETKGKVKKTAERRSKILELLDIKGQVNVNELSQELGVSEVTIRNDLDKLEKSKLLIRAHGGAFKTSNIALTVTEKKKINLEVKRLIGKKAASLIEEEESVILDSGTTTFEISNNLNDFKNLTVISNALDIVNNLSKYENLDVFMPGGYLKEFSMSLVGPMAERNFRQLFCNKLFLGVDAIKPDLGVFTHHMEEAYLNQIMIDIAEEVIVVADSSKFKRSGLAFICSFEKIDKLITDDQIEKEHLIALEKNNVEVIMVKK</sequence>
<dbReference type="InterPro" id="IPR036390">
    <property type="entry name" value="WH_DNA-bd_sf"/>
</dbReference>
<evidence type="ECO:0000313" key="6">
    <source>
        <dbReference type="Proteomes" id="UP000829476"/>
    </source>
</evidence>
<dbReference type="PANTHER" id="PTHR30363:SF44">
    <property type="entry name" value="AGA OPERON TRANSCRIPTIONAL REPRESSOR-RELATED"/>
    <property type="match status" value="1"/>
</dbReference>
<protein>
    <submittedName>
        <fullName evidence="5">Transcriptional repressor AgaR</fullName>
    </submittedName>
</protein>
<dbReference type="InterPro" id="IPR050313">
    <property type="entry name" value="Carb_Metab_HTH_regulators"/>
</dbReference>
<dbReference type="RefSeq" id="WP_242935703.1">
    <property type="nucleotide sequence ID" value="NZ_CP094326.1"/>
</dbReference>
<dbReference type="CDD" id="cd00090">
    <property type="entry name" value="HTH_ARSR"/>
    <property type="match status" value="1"/>
</dbReference>
<organism evidence="5 6">
    <name type="scientific">Zhouia spongiae</name>
    <dbReference type="NCBI Taxonomy" id="2202721"/>
    <lineage>
        <taxon>Bacteria</taxon>
        <taxon>Pseudomonadati</taxon>
        <taxon>Bacteroidota</taxon>
        <taxon>Flavobacteriia</taxon>
        <taxon>Flavobacteriales</taxon>
        <taxon>Flavobacteriaceae</taxon>
        <taxon>Zhouia</taxon>
    </lineage>
</organism>
<dbReference type="InterPro" id="IPR047779">
    <property type="entry name" value="AgaR-like"/>
</dbReference>
<dbReference type="Pfam" id="PF08220">
    <property type="entry name" value="HTH_DeoR"/>
    <property type="match status" value="1"/>
</dbReference>
<keyword evidence="2" id="KW-0238">DNA-binding</keyword>
<dbReference type="PROSITE" id="PS00894">
    <property type="entry name" value="HTH_DEOR_1"/>
    <property type="match status" value="1"/>
</dbReference>
<dbReference type="InterPro" id="IPR037171">
    <property type="entry name" value="NagB/RpiA_transferase-like"/>
</dbReference>
<dbReference type="InterPro" id="IPR001034">
    <property type="entry name" value="DeoR_HTH"/>
</dbReference>
<dbReference type="Proteomes" id="UP000829476">
    <property type="component" value="Chromosome"/>
</dbReference>
<accession>A0ABY3YH67</accession>
<evidence type="ECO:0000313" key="5">
    <source>
        <dbReference type="EMBL" id="UNY97289.1"/>
    </source>
</evidence>
<dbReference type="SMART" id="SM00420">
    <property type="entry name" value="HTH_DEOR"/>
    <property type="match status" value="1"/>
</dbReference>
<dbReference type="SUPFAM" id="SSF46785">
    <property type="entry name" value="Winged helix' DNA-binding domain"/>
    <property type="match status" value="1"/>
</dbReference>
<evidence type="ECO:0000256" key="1">
    <source>
        <dbReference type="ARBA" id="ARBA00023015"/>
    </source>
</evidence>
<dbReference type="Gene3D" id="3.40.50.1360">
    <property type="match status" value="1"/>
</dbReference>
<evidence type="ECO:0000256" key="2">
    <source>
        <dbReference type="ARBA" id="ARBA00023125"/>
    </source>
</evidence>
<dbReference type="Pfam" id="PF00455">
    <property type="entry name" value="DeoRC"/>
    <property type="match status" value="1"/>
</dbReference>
<keyword evidence="6" id="KW-1185">Reference proteome</keyword>
<dbReference type="PRINTS" id="PR00037">
    <property type="entry name" value="HTHLACR"/>
</dbReference>
<name>A0ABY3YH67_9FLAO</name>
<dbReference type="PROSITE" id="PS51000">
    <property type="entry name" value="HTH_DEOR_2"/>
    <property type="match status" value="1"/>
</dbReference>
<evidence type="ECO:0000259" key="4">
    <source>
        <dbReference type="PROSITE" id="PS51000"/>
    </source>
</evidence>
<keyword evidence="1" id="KW-0805">Transcription regulation</keyword>
<evidence type="ECO:0000256" key="3">
    <source>
        <dbReference type="ARBA" id="ARBA00023163"/>
    </source>
</evidence>
<dbReference type="InterPro" id="IPR011991">
    <property type="entry name" value="ArsR-like_HTH"/>
</dbReference>
<proteinExistence type="predicted"/>
<dbReference type="EMBL" id="CP094326">
    <property type="protein sequence ID" value="UNY97289.1"/>
    <property type="molecule type" value="Genomic_DNA"/>
</dbReference>
<feature type="domain" description="HTH deoR-type" evidence="4">
    <location>
        <begin position="13"/>
        <end position="68"/>
    </location>
</feature>
<dbReference type="InterPro" id="IPR036388">
    <property type="entry name" value="WH-like_DNA-bd_sf"/>
</dbReference>
<dbReference type="SMART" id="SM01134">
    <property type="entry name" value="DeoRC"/>
    <property type="match status" value="1"/>
</dbReference>
<gene>
    <name evidence="5" type="primary">agaR</name>
    <name evidence="5" type="ORF">MQE36_09280</name>
</gene>
<dbReference type="PANTHER" id="PTHR30363">
    <property type="entry name" value="HTH-TYPE TRANSCRIPTIONAL REGULATOR SRLR-RELATED"/>
    <property type="match status" value="1"/>
</dbReference>
<dbReference type="Gene3D" id="1.10.10.10">
    <property type="entry name" value="Winged helix-like DNA-binding domain superfamily/Winged helix DNA-binding domain"/>
    <property type="match status" value="1"/>
</dbReference>